<dbReference type="AlphaFoldDB" id="A0A9P8ZZS7"/>
<feature type="compositionally biased region" description="Polar residues" evidence="3">
    <location>
        <begin position="70"/>
        <end position="83"/>
    </location>
</feature>
<dbReference type="PANTHER" id="PTHR31001">
    <property type="entry name" value="UNCHARACTERIZED TRANSCRIPTIONAL REGULATORY PROTEIN"/>
    <property type="match status" value="1"/>
</dbReference>
<feature type="region of interest" description="Disordered" evidence="3">
    <location>
        <begin position="1"/>
        <end position="50"/>
    </location>
</feature>
<dbReference type="RefSeq" id="XP_045959655.1">
    <property type="nucleotide sequence ID" value="XM_046099846.1"/>
</dbReference>
<dbReference type="GeneID" id="70128738"/>
<comment type="caution">
    <text evidence="4">The sequence shown here is derived from an EMBL/GenBank/DDBJ whole genome shotgun (WGS) entry which is preliminary data.</text>
</comment>
<sequence>MSEVEAQVRPQLRPESWLIIRRQNRAPRQSSKRPLPTPSGSTSGISSQSIIPHAENTRTHRNDAFSFNNIQYPLDSSTHSQRAGSAPPDLPPYPPYRVDGEPAIKRERTYRGDNTARSIFKENFENLGILATEEEPIDEPSTSIGADLIAQGARSLAFLKDRYVVNDFIDRWFTGCEGADDISIEGVLKAWLRGLWLCHGETLERQDPDQLLRLSELLWTNTKKPLEYDGNTSILEWADRATGPNIRWEVIGTIAATIGICVKYVDPTIELFKIHKIDRNALAKQVNIVSNACVKYTQKCGVFDDLYVWLLNENWTCSVLVQGLNKYESYKQGGEVISTIVYLKWHLEIEANAKIPFFLAELRKRARACAFCAEIGGASFHGRPPRLQYHYWNMEPPLDLSDKELMLDRAELEPVLRQLDKNGFGTAEIISRGTWYRTWVSFCMRRADILDLSLRAYTDEELLRLAEEIERKTEEHWQNLPTIIRDARHQRINPAHSSLKQLYLTILRQGTRSNELLLQRVLIRRKLATPERMIRIAQAALKDVLEAQTNAEMASNYQLDLTALIVVHGLRAAAIIASELFKQEQLPVYPIEPLLPRSQTIRDLSVFEDRLANVDPSDGLYEMSQSGRNMLSFVLDKILDHKGDHPVSASQQCPNPESHEQSQQQQIGYGQMEVDMVGNSGVQYVPYMGNMIQPEFTFEPPEYLMVADDNAMTMQWLDSVDWERQGPPMGFL</sequence>
<dbReference type="Proteomes" id="UP000758603">
    <property type="component" value="Unassembled WGS sequence"/>
</dbReference>
<dbReference type="GO" id="GO:0005634">
    <property type="term" value="C:nucleus"/>
    <property type="evidence" value="ECO:0007669"/>
    <property type="project" value="UniProtKB-SubCell"/>
</dbReference>
<keyword evidence="2" id="KW-0539">Nucleus</keyword>
<feature type="region of interest" description="Disordered" evidence="3">
    <location>
        <begin position="70"/>
        <end position="97"/>
    </location>
</feature>
<name>A0A9P8ZZS7_9PEZI</name>
<comment type="subcellular location">
    <subcellularLocation>
        <location evidence="1">Nucleus</location>
    </subcellularLocation>
</comment>
<proteinExistence type="predicted"/>
<dbReference type="CDD" id="cd12148">
    <property type="entry name" value="fungal_TF_MHR"/>
    <property type="match status" value="1"/>
</dbReference>
<feature type="compositionally biased region" description="Low complexity" evidence="3">
    <location>
        <begin position="38"/>
        <end position="50"/>
    </location>
</feature>
<evidence type="ECO:0000313" key="4">
    <source>
        <dbReference type="EMBL" id="KAH6655390.1"/>
    </source>
</evidence>
<evidence type="ECO:0000256" key="2">
    <source>
        <dbReference type="ARBA" id="ARBA00023242"/>
    </source>
</evidence>
<keyword evidence="5" id="KW-1185">Reference proteome</keyword>
<dbReference type="PANTHER" id="PTHR31001:SF40">
    <property type="entry name" value="ZN(II)2CYS6 TRANSCRIPTION FACTOR (EUROFUNG)"/>
    <property type="match status" value="1"/>
</dbReference>
<dbReference type="OrthoDB" id="4898680at2759"/>
<accession>A0A9P8ZZS7</accession>
<reference evidence="4" key="1">
    <citation type="journal article" date="2021" name="Nat. Commun.">
        <title>Genetic determinants of endophytism in the Arabidopsis root mycobiome.</title>
        <authorList>
            <person name="Mesny F."/>
            <person name="Miyauchi S."/>
            <person name="Thiergart T."/>
            <person name="Pickel B."/>
            <person name="Atanasova L."/>
            <person name="Karlsson M."/>
            <person name="Huettel B."/>
            <person name="Barry K.W."/>
            <person name="Haridas S."/>
            <person name="Chen C."/>
            <person name="Bauer D."/>
            <person name="Andreopoulos W."/>
            <person name="Pangilinan J."/>
            <person name="LaButti K."/>
            <person name="Riley R."/>
            <person name="Lipzen A."/>
            <person name="Clum A."/>
            <person name="Drula E."/>
            <person name="Henrissat B."/>
            <person name="Kohler A."/>
            <person name="Grigoriev I.V."/>
            <person name="Martin F.M."/>
            <person name="Hacquard S."/>
        </authorList>
    </citation>
    <scope>NUCLEOTIDE SEQUENCE</scope>
    <source>
        <strain evidence="4">MPI-SDFR-AT-0073</strain>
    </source>
</reference>
<feature type="region of interest" description="Disordered" evidence="3">
    <location>
        <begin position="644"/>
        <end position="667"/>
    </location>
</feature>
<protein>
    <submittedName>
        <fullName evidence="4">Uncharacterized protein</fullName>
    </submittedName>
</protein>
<gene>
    <name evidence="4" type="ORF">BKA67DRAFT_534317</name>
</gene>
<dbReference type="InterPro" id="IPR050613">
    <property type="entry name" value="Sec_Metabolite_Reg"/>
</dbReference>
<evidence type="ECO:0000256" key="3">
    <source>
        <dbReference type="SAM" id="MobiDB-lite"/>
    </source>
</evidence>
<organism evidence="4 5">
    <name type="scientific">Truncatella angustata</name>
    <dbReference type="NCBI Taxonomy" id="152316"/>
    <lineage>
        <taxon>Eukaryota</taxon>
        <taxon>Fungi</taxon>
        <taxon>Dikarya</taxon>
        <taxon>Ascomycota</taxon>
        <taxon>Pezizomycotina</taxon>
        <taxon>Sordariomycetes</taxon>
        <taxon>Xylariomycetidae</taxon>
        <taxon>Amphisphaeriales</taxon>
        <taxon>Sporocadaceae</taxon>
        <taxon>Truncatella</taxon>
    </lineage>
</organism>
<evidence type="ECO:0000256" key="1">
    <source>
        <dbReference type="ARBA" id="ARBA00004123"/>
    </source>
</evidence>
<evidence type="ECO:0000313" key="5">
    <source>
        <dbReference type="Proteomes" id="UP000758603"/>
    </source>
</evidence>
<dbReference type="EMBL" id="JAGPXC010000003">
    <property type="protein sequence ID" value="KAH6655390.1"/>
    <property type="molecule type" value="Genomic_DNA"/>
</dbReference>